<evidence type="ECO:0000256" key="3">
    <source>
        <dbReference type="ARBA" id="ARBA00022448"/>
    </source>
</evidence>
<dbReference type="InterPro" id="IPR023614">
    <property type="entry name" value="Porin_dom_sf"/>
</dbReference>
<dbReference type="KEGG" id="lak:106167163"/>
<comment type="subcellular location">
    <subcellularLocation>
        <location evidence="1">Mitochondrion outer membrane</location>
    </subcellularLocation>
</comment>
<sequence>MSVPPCFADLGKDARDVFSKKYNFGFFKIETSTKTKSNVEFKVEGSSNHDTGNVFGTFETKYKWADPGITVKEKWNTDNMLSTDITIEDQLLEGLKLTLDGSFAPVSGKKSAKIKAAYKRDYINLNCDVDLGFAGPTVHGAAVLGYSGWLAGAQISFDTANSKLVKNTFAAGYKKDDFQIHTTVTDASEFGGSLYQKISKDLETAVSLNWSSGTNTTRLNLGAAYTLDNGAKVRAKVNNLSQIGMAYSQELRDGVTLNLSSMIDAKNFNSGGHKVGLGLEFEV</sequence>
<dbReference type="PANTHER" id="PTHR11743:SF70">
    <property type="entry name" value="GH26960P-RELATED"/>
    <property type="match status" value="1"/>
</dbReference>
<dbReference type="GO" id="GO:0008308">
    <property type="term" value="F:voltage-gated monoatomic anion channel activity"/>
    <property type="evidence" value="ECO:0007669"/>
    <property type="project" value="InterPro"/>
</dbReference>
<dbReference type="OMA" id="DGMFVPH"/>
<dbReference type="AlphaFoldDB" id="A0A1S3IT01"/>
<dbReference type="GeneID" id="106167163"/>
<dbReference type="InterPro" id="IPR027246">
    <property type="entry name" value="Porin_Euk/Tom40"/>
</dbReference>
<evidence type="ECO:0000256" key="6">
    <source>
        <dbReference type="ARBA" id="ARBA00022787"/>
    </source>
</evidence>
<protein>
    <submittedName>
        <fullName evidence="12">Voltage-dependent anion-selective channel protein 2</fullName>
    </submittedName>
</protein>
<keyword evidence="7" id="KW-0406">Ion transport</keyword>
<dbReference type="RefSeq" id="XP_013401327.1">
    <property type="nucleotide sequence ID" value="XM_013545873.1"/>
</dbReference>
<dbReference type="GO" id="GO:0015288">
    <property type="term" value="F:porin activity"/>
    <property type="evidence" value="ECO:0007669"/>
    <property type="project" value="UniProtKB-KW"/>
</dbReference>
<keyword evidence="9" id="KW-0496">Mitochondrion</keyword>
<name>A0A1S3IT01_LINAN</name>
<evidence type="ECO:0000313" key="12">
    <source>
        <dbReference type="RefSeq" id="XP_013401327.1"/>
    </source>
</evidence>
<dbReference type="OrthoDB" id="7827681at2759"/>
<evidence type="ECO:0000256" key="9">
    <source>
        <dbReference type="ARBA" id="ARBA00023128"/>
    </source>
</evidence>
<evidence type="ECO:0000256" key="8">
    <source>
        <dbReference type="ARBA" id="ARBA00023114"/>
    </source>
</evidence>
<keyword evidence="10" id="KW-0472">Membrane</keyword>
<keyword evidence="8" id="KW-0626">Porin</keyword>
<evidence type="ECO:0000256" key="7">
    <source>
        <dbReference type="ARBA" id="ARBA00023065"/>
    </source>
</evidence>
<dbReference type="InParanoid" id="A0A1S3IT01"/>
<dbReference type="FunFam" id="2.40.160.10:FF:000001">
    <property type="entry name" value="Voltage-dependent anion-selective channel protein 2"/>
    <property type="match status" value="1"/>
</dbReference>
<dbReference type="FunCoup" id="A0A1S3IT01">
    <property type="interactions" value="2076"/>
</dbReference>
<dbReference type="CDD" id="cd07306">
    <property type="entry name" value="Porin3_VDAC"/>
    <property type="match status" value="1"/>
</dbReference>
<organism evidence="11 12">
    <name type="scientific">Lingula anatina</name>
    <name type="common">Brachiopod</name>
    <name type="synonym">Lingula unguis</name>
    <dbReference type="NCBI Taxonomy" id="7574"/>
    <lineage>
        <taxon>Eukaryota</taxon>
        <taxon>Metazoa</taxon>
        <taxon>Spiralia</taxon>
        <taxon>Lophotrochozoa</taxon>
        <taxon>Brachiopoda</taxon>
        <taxon>Linguliformea</taxon>
        <taxon>Lingulata</taxon>
        <taxon>Lingulida</taxon>
        <taxon>Linguloidea</taxon>
        <taxon>Lingulidae</taxon>
        <taxon>Lingula</taxon>
    </lineage>
</organism>
<dbReference type="GO" id="GO:0005741">
    <property type="term" value="C:mitochondrial outer membrane"/>
    <property type="evidence" value="ECO:0007669"/>
    <property type="project" value="UniProtKB-SubCell"/>
</dbReference>
<gene>
    <name evidence="12" type="primary">LOC106167163</name>
</gene>
<dbReference type="InterPro" id="IPR001925">
    <property type="entry name" value="Porin_Euk"/>
</dbReference>
<keyword evidence="6" id="KW-1000">Mitochondrion outer membrane</keyword>
<keyword evidence="11" id="KW-1185">Reference proteome</keyword>
<keyword evidence="5" id="KW-0812">Transmembrane</keyword>
<evidence type="ECO:0000256" key="10">
    <source>
        <dbReference type="ARBA" id="ARBA00023136"/>
    </source>
</evidence>
<accession>A0A1S3IT01</accession>
<dbReference type="Pfam" id="PF01459">
    <property type="entry name" value="Porin_3"/>
    <property type="match status" value="1"/>
</dbReference>
<dbReference type="GO" id="GO:0046930">
    <property type="term" value="C:pore complex"/>
    <property type="evidence" value="ECO:0007669"/>
    <property type="project" value="UniProtKB-KW"/>
</dbReference>
<comment type="similarity">
    <text evidence="2">Belongs to the eukaryotic mitochondrial porin family.</text>
</comment>
<proteinExistence type="inferred from homology"/>
<dbReference type="STRING" id="7574.A0A1S3IT01"/>
<dbReference type="Gene3D" id="2.40.160.10">
    <property type="entry name" value="Porin"/>
    <property type="match status" value="1"/>
</dbReference>
<keyword evidence="4" id="KW-1134">Transmembrane beta strand</keyword>
<evidence type="ECO:0000256" key="5">
    <source>
        <dbReference type="ARBA" id="ARBA00022692"/>
    </source>
</evidence>
<dbReference type="Proteomes" id="UP000085678">
    <property type="component" value="Unplaced"/>
</dbReference>
<dbReference type="PANTHER" id="PTHR11743">
    <property type="entry name" value="VOLTAGE-DEPENDENT ANION-SELECTIVE CHANNEL"/>
    <property type="match status" value="1"/>
</dbReference>
<evidence type="ECO:0000256" key="2">
    <source>
        <dbReference type="ARBA" id="ARBA00007780"/>
    </source>
</evidence>
<dbReference type="PRINTS" id="PR00185">
    <property type="entry name" value="EUKARYTPORIN"/>
</dbReference>
<keyword evidence="3" id="KW-0813">Transport</keyword>
<evidence type="ECO:0000256" key="4">
    <source>
        <dbReference type="ARBA" id="ARBA00022452"/>
    </source>
</evidence>
<evidence type="ECO:0000313" key="11">
    <source>
        <dbReference type="Proteomes" id="UP000085678"/>
    </source>
</evidence>
<evidence type="ECO:0000256" key="1">
    <source>
        <dbReference type="ARBA" id="ARBA00004294"/>
    </source>
</evidence>
<reference evidence="12" key="1">
    <citation type="submission" date="2025-08" db="UniProtKB">
        <authorList>
            <consortium name="RefSeq"/>
        </authorList>
    </citation>
    <scope>IDENTIFICATION</scope>
    <source>
        <tissue evidence="12">Gonads</tissue>
    </source>
</reference>